<dbReference type="InterPro" id="IPR029000">
    <property type="entry name" value="Cyclophilin-like_dom_sf"/>
</dbReference>
<evidence type="ECO:0000259" key="4">
    <source>
        <dbReference type="SMART" id="SM00796"/>
    </source>
</evidence>
<dbReference type="GO" id="GO:0016301">
    <property type="term" value="F:kinase activity"/>
    <property type="evidence" value="ECO:0007669"/>
    <property type="project" value="UniProtKB-KW"/>
</dbReference>
<dbReference type="OrthoDB" id="9778567at2"/>
<proteinExistence type="predicted"/>
<dbReference type="RefSeq" id="WP_085853041.1">
    <property type="nucleotide sequence ID" value="NZ_FOPF01000002.1"/>
</dbReference>
<keyword evidence="2" id="KW-0378">Hydrolase</keyword>
<keyword evidence="5" id="KW-0418">Kinase</keyword>
<keyword evidence="6" id="KW-1185">Reference proteome</keyword>
<dbReference type="InterPro" id="IPR003833">
    <property type="entry name" value="CT_C_D"/>
</dbReference>
<evidence type="ECO:0000256" key="2">
    <source>
        <dbReference type="ARBA" id="ARBA00022801"/>
    </source>
</evidence>
<sequence>MQSATDTSDAFPRLTPLGIDGLLVTFADRLDEAANRAALAFRSAVDDEGWEGMIETATSLASTFIAFDPARLNRETLAERLRKLLGTRDWFAADLPTGRRRLTIPVSFEGDHAPQLDEAADLAGLTRAQAIEEICARPVRALALGYAPGQAYLGELDAHWNIDRQRDLTPRVETGALVTAVRQLIVFATTTPTGWRQIGMTRFHGFRPDDPDRPIVLAPGDEVRFTPVSAAELEALCAPEGGVTLEDIA</sequence>
<dbReference type="Proteomes" id="UP000193870">
    <property type="component" value="Unassembled WGS sequence"/>
</dbReference>
<dbReference type="GO" id="GO:0016787">
    <property type="term" value="F:hydrolase activity"/>
    <property type="evidence" value="ECO:0007669"/>
    <property type="project" value="UniProtKB-KW"/>
</dbReference>
<dbReference type="AlphaFoldDB" id="A0A1Y5RVV6"/>
<dbReference type="Gene3D" id="3.30.1360.40">
    <property type="match status" value="1"/>
</dbReference>
<dbReference type="SMART" id="SM00796">
    <property type="entry name" value="AHS1"/>
    <property type="match status" value="1"/>
</dbReference>
<gene>
    <name evidence="5" type="primary">kipI</name>
    <name evidence="5" type="ORF">PAM7066_01019</name>
</gene>
<dbReference type="STRING" id="315423.SAMN04488020_102262"/>
<dbReference type="SUPFAM" id="SSF50891">
    <property type="entry name" value="Cyclophilin-like"/>
    <property type="match status" value="1"/>
</dbReference>
<dbReference type="Pfam" id="PF02682">
    <property type="entry name" value="CT_C_D"/>
    <property type="match status" value="1"/>
</dbReference>
<organism evidence="5 6">
    <name type="scientific">Palleronia marisminoris</name>
    <dbReference type="NCBI Taxonomy" id="315423"/>
    <lineage>
        <taxon>Bacteria</taxon>
        <taxon>Pseudomonadati</taxon>
        <taxon>Pseudomonadota</taxon>
        <taxon>Alphaproteobacteria</taxon>
        <taxon>Rhodobacterales</taxon>
        <taxon>Roseobacteraceae</taxon>
        <taxon>Palleronia</taxon>
    </lineage>
</organism>
<reference evidence="5 6" key="1">
    <citation type="submission" date="2017-03" db="EMBL/GenBank/DDBJ databases">
        <authorList>
            <person name="Afonso C.L."/>
            <person name="Miller P.J."/>
            <person name="Scott M.A."/>
            <person name="Spackman E."/>
            <person name="Goraichik I."/>
            <person name="Dimitrov K.M."/>
            <person name="Suarez D.L."/>
            <person name="Swayne D.E."/>
        </authorList>
    </citation>
    <scope>NUCLEOTIDE SEQUENCE [LARGE SCALE GENOMIC DNA]</scope>
    <source>
        <strain evidence="5 6">CECT 7066</strain>
    </source>
</reference>
<dbReference type="Gene3D" id="2.40.100.10">
    <property type="entry name" value="Cyclophilin-like"/>
    <property type="match status" value="1"/>
</dbReference>
<keyword evidence="1" id="KW-0547">Nucleotide-binding</keyword>
<dbReference type="EMBL" id="FWFV01000002">
    <property type="protein sequence ID" value="SLN26474.1"/>
    <property type="molecule type" value="Genomic_DNA"/>
</dbReference>
<protein>
    <submittedName>
        <fullName evidence="5">Kinase A inhibitor</fullName>
    </submittedName>
</protein>
<dbReference type="GO" id="GO:0005524">
    <property type="term" value="F:ATP binding"/>
    <property type="evidence" value="ECO:0007669"/>
    <property type="project" value="UniProtKB-KW"/>
</dbReference>
<dbReference type="PANTHER" id="PTHR34698">
    <property type="entry name" value="5-OXOPROLINASE SUBUNIT B"/>
    <property type="match status" value="1"/>
</dbReference>
<dbReference type="SUPFAM" id="SSF160467">
    <property type="entry name" value="PH0987 N-terminal domain-like"/>
    <property type="match status" value="1"/>
</dbReference>
<name>A0A1Y5RVV6_9RHOB</name>
<feature type="domain" description="Carboxyltransferase" evidence="4">
    <location>
        <begin position="12"/>
        <end position="217"/>
    </location>
</feature>
<evidence type="ECO:0000313" key="6">
    <source>
        <dbReference type="Proteomes" id="UP000193870"/>
    </source>
</evidence>
<evidence type="ECO:0000256" key="3">
    <source>
        <dbReference type="ARBA" id="ARBA00022840"/>
    </source>
</evidence>
<dbReference type="InterPro" id="IPR010016">
    <property type="entry name" value="PxpB"/>
</dbReference>
<evidence type="ECO:0000256" key="1">
    <source>
        <dbReference type="ARBA" id="ARBA00022741"/>
    </source>
</evidence>
<keyword evidence="3" id="KW-0067">ATP-binding</keyword>
<accession>A0A1Y5RVV6</accession>
<dbReference type="PANTHER" id="PTHR34698:SF2">
    <property type="entry name" value="5-OXOPROLINASE SUBUNIT B"/>
    <property type="match status" value="1"/>
</dbReference>
<keyword evidence="5" id="KW-0808">Transferase</keyword>
<evidence type="ECO:0000313" key="5">
    <source>
        <dbReference type="EMBL" id="SLN26474.1"/>
    </source>
</evidence>